<feature type="non-terminal residue" evidence="1">
    <location>
        <position position="1"/>
    </location>
</feature>
<proteinExistence type="predicted"/>
<comment type="caution">
    <text evidence="1">The sequence shown here is derived from an EMBL/GenBank/DDBJ whole genome shotgun (WGS) entry which is preliminary data.</text>
</comment>
<sequence length="113" mass="13072">QPEDKPLQIRMARHYYDVYMLSHSNVVDQAIKSVALLKAVAIHKSVFFRSKQASYETAKVGSLKLLPEQLLLEQIESDYKAMEEMFFDELIPFAKIINALKLLENKLNKINCE</sequence>
<dbReference type="AlphaFoldDB" id="X1UI97"/>
<gene>
    <name evidence="1" type="ORF">S12H4_31650</name>
</gene>
<dbReference type="Pfam" id="PF08843">
    <property type="entry name" value="AbiEii"/>
    <property type="match status" value="1"/>
</dbReference>
<organism evidence="1">
    <name type="scientific">marine sediment metagenome</name>
    <dbReference type="NCBI Taxonomy" id="412755"/>
    <lineage>
        <taxon>unclassified sequences</taxon>
        <taxon>metagenomes</taxon>
        <taxon>ecological metagenomes</taxon>
    </lineage>
</organism>
<name>X1UI97_9ZZZZ</name>
<protein>
    <submittedName>
        <fullName evidence="1">Uncharacterized protein</fullName>
    </submittedName>
</protein>
<reference evidence="1" key="1">
    <citation type="journal article" date="2014" name="Front. Microbiol.">
        <title>High frequency of phylogenetically diverse reductive dehalogenase-homologous genes in deep subseafloor sedimentary metagenomes.</title>
        <authorList>
            <person name="Kawai M."/>
            <person name="Futagami T."/>
            <person name="Toyoda A."/>
            <person name="Takaki Y."/>
            <person name="Nishi S."/>
            <person name="Hori S."/>
            <person name="Arai W."/>
            <person name="Tsubouchi T."/>
            <person name="Morono Y."/>
            <person name="Uchiyama I."/>
            <person name="Ito T."/>
            <person name="Fujiyama A."/>
            <person name="Inagaki F."/>
            <person name="Takami H."/>
        </authorList>
    </citation>
    <scope>NUCLEOTIDE SEQUENCE</scope>
    <source>
        <strain evidence="1">Expedition CK06-06</strain>
    </source>
</reference>
<evidence type="ECO:0000313" key="1">
    <source>
        <dbReference type="EMBL" id="GAI99605.1"/>
    </source>
</evidence>
<dbReference type="InterPro" id="IPR014942">
    <property type="entry name" value="AbiEii"/>
</dbReference>
<dbReference type="EMBL" id="BARW01018492">
    <property type="protein sequence ID" value="GAI99605.1"/>
    <property type="molecule type" value="Genomic_DNA"/>
</dbReference>
<accession>X1UI97</accession>